<evidence type="ECO:0000313" key="1">
    <source>
        <dbReference type="Ensembl" id="ENSSMRP00000004449.1"/>
    </source>
</evidence>
<organism evidence="1 2">
    <name type="scientific">Salvator merianae</name>
    <name type="common">Argentine black and white tegu</name>
    <name type="synonym">Tupinambis merianae</name>
    <dbReference type="NCBI Taxonomy" id="96440"/>
    <lineage>
        <taxon>Eukaryota</taxon>
        <taxon>Metazoa</taxon>
        <taxon>Chordata</taxon>
        <taxon>Craniata</taxon>
        <taxon>Vertebrata</taxon>
        <taxon>Euteleostomi</taxon>
        <taxon>Lepidosauria</taxon>
        <taxon>Squamata</taxon>
        <taxon>Bifurcata</taxon>
        <taxon>Unidentata</taxon>
        <taxon>Episquamata</taxon>
        <taxon>Laterata</taxon>
        <taxon>Teiioidea</taxon>
        <taxon>Teiidae</taxon>
        <taxon>Salvator</taxon>
    </lineage>
</organism>
<name>A0A8D0B9E3_SALMN</name>
<reference evidence="1" key="1">
    <citation type="submission" date="2025-08" db="UniProtKB">
        <authorList>
            <consortium name="Ensembl"/>
        </authorList>
    </citation>
    <scope>IDENTIFICATION</scope>
</reference>
<accession>A0A8D0B9E3</accession>
<keyword evidence="2" id="KW-1185">Reference proteome</keyword>
<proteinExistence type="predicted"/>
<reference evidence="1" key="2">
    <citation type="submission" date="2025-09" db="UniProtKB">
        <authorList>
            <consortium name="Ensembl"/>
        </authorList>
    </citation>
    <scope>IDENTIFICATION</scope>
</reference>
<dbReference type="Ensembl" id="ENSSMRT00000005251.1">
    <property type="protein sequence ID" value="ENSSMRP00000004449.1"/>
    <property type="gene ID" value="ENSSMRG00000003670.1"/>
</dbReference>
<dbReference type="Proteomes" id="UP000694421">
    <property type="component" value="Unplaced"/>
</dbReference>
<protein>
    <submittedName>
        <fullName evidence="1">Uncharacterized protein</fullName>
    </submittedName>
</protein>
<dbReference type="AlphaFoldDB" id="A0A8D0B9E3"/>
<dbReference type="GeneTree" id="ENSGT00960000192270"/>
<evidence type="ECO:0000313" key="2">
    <source>
        <dbReference type="Proteomes" id="UP000694421"/>
    </source>
</evidence>
<sequence length="75" mass="8537">MVVQLLMGCWAPKCPHLGPLRFMGASHSMAATGIERKVIKALEKGLDDTNLFFKKWTICSEKMQLSLFLFYETEV</sequence>